<accession>A0AAV5VNX6</accession>
<evidence type="ECO:0000313" key="3">
    <source>
        <dbReference type="EMBL" id="GMT21397.1"/>
    </source>
</evidence>
<name>A0AAV5VNX6_9BILA</name>
<protein>
    <recommendedName>
        <fullName evidence="2">Alpha/beta hydrolase fold-3 domain-containing protein</fullName>
    </recommendedName>
</protein>
<dbReference type="Gene3D" id="3.40.50.1820">
    <property type="entry name" value="alpha/beta hydrolase"/>
    <property type="match status" value="1"/>
</dbReference>
<evidence type="ECO:0000313" key="4">
    <source>
        <dbReference type="Proteomes" id="UP001432322"/>
    </source>
</evidence>
<feature type="domain" description="Alpha/beta hydrolase fold-3" evidence="2">
    <location>
        <begin position="63"/>
        <end position="202"/>
    </location>
</feature>
<comment type="caution">
    <text evidence="3">The sequence shown here is derived from an EMBL/GenBank/DDBJ whole genome shotgun (WGS) entry which is preliminary data.</text>
</comment>
<dbReference type="GO" id="GO:0016787">
    <property type="term" value="F:hydrolase activity"/>
    <property type="evidence" value="ECO:0007669"/>
    <property type="project" value="UniProtKB-KW"/>
</dbReference>
<gene>
    <name evidence="3" type="ORF">PFISCL1PPCAC_12694</name>
</gene>
<dbReference type="PANTHER" id="PTHR48081:SF8">
    <property type="entry name" value="ALPHA_BETA HYDROLASE FOLD-3 DOMAIN-CONTAINING PROTEIN-RELATED"/>
    <property type="match status" value="1"/>
</dbReference>
<proteinExistence type="predicted"/>
<dbReference type="SUPFAM" id="SSF53474">
    <property type="entry name" value="alpha/beta-Hydrolases"/>
    <property type="match status" value="1"/>
</dbReference>
<dbReference type="EMBL" id="BTSY01000004">
    <property type="protein sequence ID" value="GMT21397.1"/>
    <property type="molecule type" value="Genomic_DNA"/>
</dbReference>
<sequence length="339" mass="38193">TALCPNAYCILYWTRGVLVPCVWFLPPLFDYDGSLHMKTTHWDGVRVRVYRPRKNATESDGAIIYIHGGGFVLGNTEMFEPLTRLMAREMNTRLLVSIDYRLSPETFFPSALEDCEKVLNYVFTHGPSIYGIDPKKIVVMGDSAGGNLAAALSQRRTASKAEPALLGQVLLYPYLQLSDLQTYSYRQYKRELDGLAFVGAAGIDVYAHPEYARAALTNGHVNEEARRLRDELMDYSELPFEFRNDVNGTDLPLPVEPNEALMAEIGPILVNPDFAPLMRRDLSNLPSALVVTCEYDFLRDDGAVYAQRLKKAGVPTRWSHYKNGVHGMLNFPDFLQITQ</sequence>
<dbReference type="InterPro" id="IPR050300">
    <property type="entry name" value="GDXG_lipolytic_enzyme"/>
</dbReference>
<keyword evidence="4" id="KW-1185">Reference proteome</keyword>
<dbReference type="Pfam" id="PF07859">
    <property type="entry name" value="Abhydrolase_3"/>
    <property type="match status" value="2"/>
</dbReference>
<feature type="non-terminal residue" evidence="3">
    <location>
        <position position="1"/>
    </location>
</feature>
<keyword evidence="1" id="KW-0378">Hydrolase</keyword>
<dbReference type="Proteomes" id="UP001432322">
    <property type="component" value="Unassembled WGS sequence"/>
</dbReference>
<dbReference type="InterPro" id="IPR029058">
    <property type="entry name" value="AB_hydrolase_fold"/>
</dbReference>
<evidence type="ECO:0000259" key="2">
    <source>
        <dbReference type="Pfam" id="PF07859"/>
    </source>
</evidence>
<dbReference type="PANTHER" id="PTHR48081">
    <property type="entry name" value="AB HYDROLASE SUPERFAMILY PROTEIN C4A8.06C"/>
    <property type="match status" value="1"/>
</dbReference>
<dbReference type="InterPro" id="IPR013094">
    <property type="entry name" value="AB_hydrolase_3"/>
</dbReference>
<feature type="domain" description="Alpha/beta hydrolase fold-3" evidence="2">
    <location>
        <begin position="271"/>
        <end position="329"/>
    </location>
</feature>
<feature type="non-terminal residue" evidence="3">
    <location>
        <position position="339"/>
    </location>
</feature>
<reference evidence="3" key="1">
    <citation type="submission" date="2023-10" db="EMBL/GenBank/DDBJ databases">
        <title>Genome assembly of Pristionchus species.</title>
        <authorList>
            <person name="Yoshida K."/>
            <person name="Sommer R.J."/>
        </authorList>
    </citation>
    <scope>NUCLEOTIDE SEQUENCE</scope>
    <source>
        <strain evidence="3">RS5133</strain>
    </source>
</reference>
<dbReference type="AlphaFoldDB" id="A0AAV5VNX6"/>
<organism evidence="3 4">
    <name type="scientific">Pristionchus fissidentatus</name>
    <dbReference type="NCBI Taxonomy" id="1538716"/>
    <lineage>
        <taxon>Eukaryota</taxon>
        <taxon>Metazoa</taxon>
        <taxon>Ecdysozoa</taxon>
        <taxon>Nematoda</taxon>
        <taxon>Chromadorea</taxon>
        <taxon>Rhabditida</taxon>
        <taxon>Rhabditina</taxon>
        <taxon>Diplogasteromorpha</taxon>
        <taxon>Diplogasteroidea</taxon>
        <taxon>Neodiplogasteridae</taxon>
        <taxon>Pristionchus</taxon>
    </lineage>
</organism>
<evidence type="ECO:0000256" key="1">
    <source>
        <dbReference type="ARBA" id="ARBA00022801"/>
    </source>
</evidence>